<organism evidence="2 3">
    <name type="scientific">Portunus trituberculatus</name>
    <name type="common">Swimming crab</name>
    <name type="synonym">Neptunus trituberculatus</name>
    <dbReference type="NCBI Taxonomy" id="210409"/>
    <lineage>
        <taxon>Eukaryota</taxon>
        <taxon>Metazoa</taxon>
        <taxon>Ecdysozoa</taxon>
        <taxon>Arthropoda</taxon>
        <taxon>Crustacea</taxon>
        <taxon>Multicrustacea</taxon>
        <taxon>Malacostraca</taxon>
        <taxon>Eumalacostraca</taxon>
        <taxon>Eucarida</taxon>
        <taxon>Decapoda</taxon>
        <taxon>Pleocyemata</taxon>
        <taxon>Brachyura</taxon>
        <taxon>Eubrachyura</taxon>
        <taxon>Portunoidea</taxon>
        <taxon>Portunidae</taxon>
        <taxon>Portuninae</taxon>
        <taxon>Portunus</taxon>
    </lineage>
</organism>
<gene>
    <name evidence="2" type="ORF">E2C01_068374</name>
</gene>
<dbReference type="AlphaFoldDB" id="A0A5B7HWA4"/>
<dbReference type="Proteomes" id="UP000324222">
    <property type="component" value="Unassembled WGS sequence"/>
</dbReference>
<dbReference type="EMBL" id="VSRR010038082">
    <property type="protein sequence ID" value="MPC74029.1"/>
    <property type="molecule type" value="Genomic_DNA"/>
</dbReference>
<proteinExistence type="predicted"/>
<comment type="caution">
    <text evidence="2">The sequence shown here is derived from an EMBL/GenBank/DDBJ whole genome shotgun (WGS) entry which is preliminary data.</text>
</comment>
<protein>
    <submittedName>
        <fullName evidence="2">Uncharacterized protein</fullName>
    </submittedName>
</protein>
<accession>A0A5B7HWA4</accession>
<evidence type="ECO:0000313" key="3">
    <source>
        <dbReference type="Proteomes" id="UP000324222"/>
    </source>
</evidence>
<keyword evidence="3" id="KW-1185">Reference proteome</keyword>
<reference evidence="2 3" key="1">
    <citation type="submission" date="2019-05" db="EMBL/GenBank/DDBJ databases">
        <title>Another draft genome of Portunus trituberculatus and its Hox gene families provides insights of decapod evolution.</title>
        <authorList>
            <person name="Jeong J.-H."/>
            <person name="Song I."/>
            <person name="Kim S."/>
            <person name="Choi T."/>
            <person name="Kim D."/>
            <person name="Ryu S."/>
            <person name="Kim W."/>
        </authorList>
    </citation>
    <scope>NUCLEOTIDE SEQUENCE [LARGE SCALE GENOMIC DNA]</scope>
    <source>
        <tissue evidence="2">Muscle</tissue>
    </source>
</reference>
<evidence type="ECO:0000256" key="1">
    <source>
        <dbReference type="SAM" id="MobiDB-lite"/>
    </source>
</evidence>
<feature type="region of interest" description="Disordered" evidence="1">
    <location>
        <begin position="1"/>
        <end position="39"/>
    </location>
</feature>
<evidence type="ECO:0000313" key="2">
    <source>
        <dbReference type="EMBL" id="MPC74029.1"/>
    </source>
</evidence>
<name>A0A5B7HWA4_PORTR</name>
<sequence>MMKVLRRPGGEGQWMQCVGRGLTSPRGAGEEEEEEEDGMGCLGRHRYVSQAMTFIPQTFIHLHPLRTNSCGEEREVQG</sequence>